<reference evidence="2 3" key="1">
    <citation type="journal article" date="2007" name="Int. J. Syst. Evol. Microbiol.">
        <title>Oceanobacillus profundus sp. nov., isolated from a deep-sea sediment core.</title>
        <authorList>
            <person name="Kim Y.G."/>
            <person name="Choi D.H."/>
            <person name="Hyun S."/>
            <person name="Cho B.C."/>
        </authorList>
    </citation>
    <scope>NUCLEOTIDE SEQUENCE [LARGE SCALE GENOMIC DNA]</scope>
    <source>
        <strain evidence="2 3">DSM 18246</strain>
    </source>
</reference>
<dbReference type="EMBL" id="QWEH01000034">
    <property type="protein sequence ID" value="RHW29241.1"/>
    <property type="molecule type" value="Genomic_DNA"/>
</dbReference>
<dbReference type="InterPro" id="IPR037523">
    <property type="entry name" value="VOC_core"/>
</dbReference>
<organism evidence="2 3">
    <name type="scientific">Oceanobacillus profundus</name>
    <dbReference type="NCBI Taxonomy" id="372463"/>
    <lineage>
        <taxon>Bacteria</taxon>
        <taxon>Bacillati</taxon>
        <taxon>Bacillota</taxon>
        <taxon>Bacilli</taxon>
        <taxon>Bacillales</taxon>
        <taxon>Bacillaceae</taxon>
        <taxon>Oceanobacillus</taxon>
    </lineage>
</organism>
<dbReference type="InterPro" id="IPR029068">
    <property type="entry name" value="Glyas_Bleomycin-R_OHBP_Dase"/>
</dbReference>
<protein>
    <submittedName>
        <fullName evidence="2">VOC family protein</fullName>
    </submittedName>
</protein>
<dbReference type="PANTHER" id="PTHR36503">
    <property type="entry name" value="BLR2520 PROTEIN"/>
    <property type="match status" value="1"/>
</dbReference>
<name>A0A417Y9J0_9BACI</name>
<evidence type="ECO:0000259" key="1">
    <source>
        <dbReference type="PROSITE" id="PS51819"/>
    </source>
</evidence>
<comment type="caution">
    <text evidence="2">The sequence shown here is derived from an EMBL/GenBank/DDBJ whole genome shotgun (WGS) entry which is preliminary data.</text>
</comment>
<gene>
    <name evidence="2" type="ORF">D1B32_23225</name>
</gene>
<dbReference type="SUPFAM" id="SSF54593">
    <property type="entry name" value="Glyoxalase/Bleomycin resistance protein/Dihydroxybiphenyl dioxygenase"/>
    <property type="match status" value="1"/>
</dbReference>
<keyword evidence="3" id="KW-1185">Reference proteome</keyword>
<dbReference type="InterPro" id="IPR004360">
    <property type="entry name" value="Glyas_Fos-R_dOase_dom"/>
</dbReference>
<dbReference type="PROSITE" id="PS51819">
    <property type="entry name" value="VOC"/>
    <property type="match status" value="1"/>
</dbReference>
<proteinExistence type="predicted"/>
<dbReference type="Gene3D" id="3.10.180.10">
    <property type="entry name" value="2,3-Dihydroxybiphenyl 1,2-Dioxygenase, domain 1"/>
    <property type="match status" value="1"/>
</dbReference>
<evidence type="ECO:0000313" key="2">
    <source>
        <dbReference type="EMBL" id="RHW29241.1"/>
    </source>
</evidence>
<evidence type="ECO:0000313" key="3">
    <source>
        <dbReference type="Proteomes" id="UP000285456"/>
    </source>
</evidence>
<feature type="domain" description="VOC" evidence="1">
    <location>
        <begin position="37"/>
        <end position="161"/>
    </location>
</feature>
<dbReference type="OrthoDB" id="9796521at2"/>
<dbReference type="Pfam" id="PF00903">
    <property type="entry name" value="Glyoxalase"/>
    <property type="match status" value="1"/>
</dbReference>
<dbReference type="Proteomes" id="UP000285456">
    <property type="component" value="Unassembled WGS sequence"/>
</dbReference>
<sequence>MRNRLALNNLVRWSETFVLKFIVKSDNKSDSGVPKVKINIITLAVHHLEKTAAFYREVLQLPEDQVSKGEDHIAFFFDENFSLVLYPREEVASTTGQLNLNPSSNELILSSFVESRQDVDDILRRATLANGNVIKQGIANEWGYSGYFADPDGHVWEISTT</sequence>
<dbReference type="AlphaFoldDB" id="A0A417Y9J0"/>
<dbReference type="PANTHER" id="PTHR36503:SF1">
    <property type="entry name" value="BLR2520 PROTEIN"/>
    <property type="match status" value="1"/>
</dbReference>
<accession>A0A417Y9J0</accession>